<dbReference type="PANTHER" id="PTHR10540:SF8">
    <property type="entry name" value="COP9 SIGNALOSOME COMPLEX SUBUNIT 6"/>
    <property type="match status" value="1"/>
</dbReference>
<dbReference type="InterPro" id="IPR000555">
    <property type="entry name" value="JAMM/MPN+_dom"/>
</dbReference>
<keyword evidence="2" id="KW-0539">Nucleus</keyword>
<dbReference type="GO" id="GO:0000338">
    <property type="term" value="P:protein deneddylation"/>
    <property type="evidence" value="ECO:0007669"/>
    <property type="project" value="InterPro"/>
</dbReference>
<dbReference type="PANTHER" id="PTHR10540">
    <property type="entry name" value="EUKARYOTIC TRANSLATION INITIATION FACTOR 3 SUBUNIT F-RELATED"/>
    <property type="match status" value="1"/>
</dbReference>
<dbReference type="OrthoDB" id="1378at2759"/>
<evidence type="ECO:0000256" key="1">
    <source>
        <dbReference type="ARBA" id="ARBA00010893"/>
    </source>
</evidence>
<keyword evidence="5" id="KW-1185">Reference proteome</keyword>
<dbReference type="Proteomes" id="UP000239899">
    <property type="component" value="Unassembled WGS sequence"/>
</dbReference>
<protein>
    <recommendedName>
        <fullName evidence="2">COP9 signalosome complex subunit 6</fullName>
    </recommendedName>
</protein>
<organism evidence="4 5">
    <name type="scientific">Chlorella sorokiniana</name>
    <name type="common">Freshwater green alga</name>
    <dbReference type="NCBI Taxonomy" id="3076"/>
    <lineage>
        <taxon>Eukaryota</taxon>
        <taxon>Viridiplantae</taxon>
        <taxon>Chlorophyta</taxon>
        <taxon>core chlorophytes</taxon>
        <taxon>Trebouxiophyceae</taxon>
        <taxon>Chlorellales</taxon>
        <taxon>Chlorellaceae</taxon>
        <taxon>Chlorella clade</taxon>
        <taxon>Chlorella</taxon>
    </lineage>
</organism>
<gene>
    <name evidence="4" type="ORF">C2E21_5996</name>
</gene>
<proteinExistence type="inferred from homology"/>
<dbReference type="GO" id="GO:0005737">
    <property type="term" value="C:cytoplasm"/>
    <property type="evidence" value="ECO:0007669"/>
    <property type="project" value="UniProtKB-SubCell"/>
</dbReference>
<dbReference type="InterPro" id="IPR033859">
    <property type="entry name" value="MPN_CSN6"/>
</dbReference>
<comment type="subcellular location">
    <subcellularLocation>
        <location evidence="2">Cytoplasm</location>
    </subcellularLocation>
    <subcellularLocation>
        <location evidence="2">Nucleus</location>
    </subcellularLocation>
</comment>
<sequence length="346" mass="37113">MQVDGAEHEQHRHAQSGLSFQLHPLVLINISDHHTRTLANQGAPAGEASTSAAGGSSGGGPCMRVLGCLLGSQSGRTVDISNSFEMRCMEGTDDIDEAFLQKKMEQYKQTFPQQDVVGWYATATEICDVDMAIQRKLMEVNESPIFLRLDPSKDASQKDLPVYLYESELHVLEGVPSFIFVQAKYTIETSEAERIGVDQVAKILPTGAASGSNQLTAHLGSMHSAIKMLISRVALLHQMLLKMQSGEVPFDHGLVRQAAALTKRLPAVDSPQFASDYTTEHNDTLLTILLAALTKGTAACNEIVDKCNLAFDRISLKGSGRKGGGGMGSTIGLPLSMMGGGPPGFL</sequence>
<dbReference type="STRING" id="3076.A0A2P6TMV5"/>
<dbReference type="Pfam" id="PF13012">
    <property type="entry name" value="MitMem_reg"/>
    <property type="match status" value="1"/>
</dbReference>
<comment type="function">
    <text evidence="2">Component of the COP9 signalosome complex (CSN), a complex involved in various cellular and developmental processes.</text>
</comment>
<evidence type="ECO:0000313" key="4">
    <source>
        <dbReference type="EMBL" id="PRW45677.1"/>
    </source>
</evidence>
<keyword evidence="2" id="KW-0736">Signalosome</keyword>
<dbReference type="EMBL" id="LHPG02000011">
    <property type="protein sequence ID" value="PRW45677.1"/>
    <property type="molecule type" value="Genomic_DNA"/>
</dbReference>
<comment type="caution">
    <text evidence="4">The sequence shown here is derived from an EMBL/GenBank/DDBJ whole genome shotgun (WGS) entry which is preliminary data.</text>
</comment>
<dbReference type="Pfam" id="PF01398">
    <property type="entry name" value="JAB"/>
    <property type="match status" value="1"/>
</dbReference>
<dbReference type="InterPro" id="IPR037518">
    <property type="entry name" value="MPN"/>
</dbReference>
<feature type="domain" description="MPN" evidence="3">
    <location>
        <begin position="20"/>
        <end position="171"/>
    </location>
</feature>
<evidence type="ECO:0000256" key="2">
    <source>
        <dbReference type="RuleBase" id="RU367006"/>
    </source>
</evidence>
<dbReference type="GO" id="GO:0008237">
    <property type="term" value="F:metallopeptidase activity"/>
    <property type="evidence" value="ECO:0007669"/>
    <property type="project" value="InterPro"/>
</dbReference>
<reference evidence="4 5" key="1">
    <citation type="journal article" date="2018" name="Plant J.">
        <title>Genome sequences of Chlorella sorokiniana UTEX 1602 and Micractinium conductrix SAG 241.80: implications to maltose excretion by a green alga.</title>
        <authorList>
            <person name="Arriola M.B."/>
            <person name="Velmurugan N."/>
            <person name="Zhang Y."/>
            <person name="Plunkett M.H."/>
            <person name="Hondzo H."/>
            <person name="Barney B.M."/>
        </authorList>
    </citation>
    <scope>NUCLEOTIDE SEQUENCE [LARGE SCALE GENOMIC DNA]</scope>
    <source>
        <strain evidence="5">UTEX 1602</strain>
    </source>
</reference>
<evidence type="ECO:0000259" key="3">
    <source>
        <dbReference type="PROSITE" id="PS50249"/>
    </source>
</evidence>
<dbReference type="PROSITE" id="PS50249">
    <property type="entry name" value="MPN"/>
    <property type="match status" value="1"/>
</dbReference>
<evidence type="ECO:0000313" key="5">
    <source>
        <dbReference type="Proteomes" id="UP000239899"/>
    </source>
</evidence>
<dbReference type="CDD" id="cd08063">
    <property type="entry name" value="MPN_CSN6"/>
    <property type="match status" value="1"/>
</dbReference>
<dbReference type="InterPro" id="IPR024969">
    <property type="entry name" value="EIF3F/CSN6-like_C"/>
</dbReference>
<dbReference type="SMART" id="SM00232">
    <property type="entry name" value="JAB_MPN"/>
    <property type="match status" value="1"/>
</dbReference>
<dbReference type="GO" id="GO:0008180">
    <property type="term" value="C:COP9 signalosome"/>
    <property type="evidence" value="ECO:0007669"/>
    <property type="project" value="UniProtKB-UniRule"/>
</dbReference>
<name>A0A2P6TMV5_CHLSO</name>
<dbReference type="Gene3D" id="3.40.140.10">
    <property type="entry name" value="Cytidine Deaminase, domain 2"/>
    <property type="match status" value="1"/>
</dbReference>
<comment type="similarity">
    <text evidence="1 2">Belongs to the peptidase M67A family. CSN6 subfamily.</text>
</comment>
<keyword evidence="2" id="KW-0963">Cytoplasm</keyword>
<accession>A0A2P6TMV5</accession>
<dbReference type="AlphaFoldDB" id="A0A2P6TMV5"/>